<accession>A0A7R8VN74</accession>
<evidence type="ECO:0000256" key="1">
    <source>
        <dbReference type="SAM" id="MobiDB-lite"/>
    </source>
</evidence>
<gene>
    <name evidence="2" type="ORF">TDIB3V08_LOCUS7846</name>
</gene>
<feature type="compositionally biased region" description="Polar residues" evidence="1">
    <location>
        <begin position="85"/>
        <end position="96"/>
    </location>
</feature>
<dbReference type="EMBL" id="OA568561">
    <property type="protein sequence ID" value="CAD7201651.1"/>
    <property type="molecule type" value="Genomic_DNA"/>
</dbReference>
<evidence type="ECO:0000313" key="2">
    <source>
        <dbReference type="EMBL" id="CAD7201651.1"/>
    </source>
</evidence>
<protein>
    <submittedName>
        <fullName evidence="2">Uncharacterized protein</fullName>
    </submittedName>
</protein>
<sequence length="135" mass="14290">MEAGVTAMDSRCIPCRRRTMVVVDPASSPTSGGEVNPVPTPNVRSCGCAHRFLPSEHSSPGFSGNSRVQKTITSSGGAKPELLTNGDSAAPSTSMAFNRGAMPPSTSDGNKTPYKYMGLNRGMMHHPEYDDDEIS</sequence>
<dbReference type="AlphaFoldDB" id="A0A7R8VN74"/>
<feature type="compositionally biased region" description="Polar residues" evidence="1">
    <location>
        <begin position="56"/>
        <end position="76"/>
    </location>
</feature>
<name>A0A7R8VN74_TIMDO</name>
<organism evidence="2">
    <name type="scientific">Timema douglasi</name>
    <name type="common">Walking stick</name>
    <dbReference type="NCBI Taxonomy" id="61478"/>
    <lineage>
        <taxon>Eukaryota</taxon>
        <taxon>Metazoa</taxon>
        <taxon>Ecdysozoa</taxon>
        <taxon>Arthropoda</taxon>
        <taxon>Hexapoda</taxon>
        <taxon>Insecta</taxon>
        <taxon>Pterygota</taxon>
        <taxon>Neoptera</taxon>
        <taxon>Polyneoptera</taxon>
        <taxon>Phasmatodea</taxon>
        <taxon>Timematodea</taxon>
        <taxon>Timematoidea</taxon>
        <taxon>Timematidae</taxon>
        <taxon>Timema</taxon>
    </lineage>
</organism>
<reference evidence="2" key="1">
    <citation type="submission" date="2020-11" db="EMBL/GenBank/DDBJ databases">
        <authorList>
            <person name="Tran Van P."/>
        </authorList>
    </citation>
    <scope>NUCLEOTIDE SEQUENCE</scope>
</reference>
<proteinExistence type="predicted"/>
<feature type="region of interest" description="Disordered" evidence="1">
    <location>
        <begin position="55"/>
        <end position="114"/>
    </location>
</feature>